<feature type="signal peptide" evidence="1">
    <location>
        <begin position="1"/>
        <end position="33"/>
    </location>
</feature>
<reference evidence="3 4" key="1">
    <citation type="submission" date="2024-10" db="EMBL/GenBank/DDBJ databases">
        <title>The Natural Products Discovery Center: Release of the First 8490 Sequenced Strains for Exploring Actinobacteria Biosynthetic Diversity.</title>
        <authorList>
            <person name="Kalkreuter E."/>
            <person name="Kautsar S.A."/>
            <person name="Yang D."/>
            <person name="Bader C.D."/>
            <person name="Teijaro C.N."/>
            <person name="Fluegel L."/>
            <person name="Davis C.M."/>
            <person name="Simpson J.R."/>
            <person name="Lauterbach L."/>
            <person name="Steele A.D."/>
            <person name="Gui C."/>
            <person name="Meng S."/>
            <person name="Li G."/>
            <person name="Viehrig K."/>
            <person name="Ye F."/>
            <person name="Su P."/>
            <person name="Kiefer A.F."/>
            <person name="Nichols A."/>
            <person name="Cepeda A.J."/>
            <person name="Yan W."/>
            <person name="Fan B."/>
            <person name="Jiang Y."/>
            <person name="Adhikari A."/>
            <person name="Zheng C.-J."/>
            <person name="Schuster L."/>
            <person name="Cowan T.M."/>
            <person name="Smanski M.J."/>
            <person name="Chevrette M.G."/>
            <person name="De Carvalho L.P.S."/>
            <person name="Shen B."/>
        </authorList>
    </citation>
    <scope>NUCLEOTIDE SEQUENCE [LARGE SCALE GENOMIC DNA]</scope>
    <source>
        <strain evidence="3 4">NPDC001281</strain>
    </source>
</reference>
<dbReference type="RefSeq" id="WP_387346863.1">
    <property type="nucleotide sequence ID" value="NZ_JBIAXI010000030.1"/>
</dbReference>
<keyword evidence="4" id="KW-1185">Reference proteome</keyword>
<keyword evidence="1" id="KW-0732">Signal</keyword>
<comment type="caution">
    <text evidence="3">The sequence shown here is derived from an EMBL/GenBank/DDBJ whole genome shotgun (WGS) entry which is preliminary data.</text>
</comment>
<dbReference type="InterPro" id="IPR027994">
    <property type="entry name" value="WxL_dom"/>
</dbReference>
<evidence type="ECO:0000313" key="3">
    <source>
        <dbReference type="EMBL" id="MFF4778324.1"/>
    </source>
</evidence>
<evidence type="ECO:0000256" key="1">
    <source>
        <dbReference type="SAM" id="SignalP"/>
    </source>
</evidence>
<feature type="chain" id="PRO_5045065550" evidence="1">
    <location>
        <begin position="34"/>
        <end position="196"/>
    </location>
</feature>
<protein>
    <submittedName>
        <fullName evidence="3">WxL domain-containing protein</fullName>
    </submittedName>
</protein>
<gene>
    <name evidence="3" type="ORF">ACFY05_36425</name>
</gene>
<feature type="domain" description="WxL" evidence="2">
    <location>
        <begin position="82"/>
        <end position="171"/>
    </location>
</feature>
<organism evidence="3 4">
    <name type="scientific">Microtetraspora fusca</name>
    <dbReference type="NCBI Taxonomy" id="1997"/>
    <lineage>
        <taxon>Bacteria</taxon>
        <taxon>Bacillati</taxon>
        <taxon>Actinomycetota</taxon>
        <taxon>Actinomycetes</taxon>
        <taxon>Streptosporangiales</taxon>
        <taxon>Streptosporangiaceae</taxon>
        <taxon>Microtetraspora</taxon>
    </lineage>
</organism>
<proteinExistence type="predicted"/>
<dbReference type="Proteomes" id="UP001602119">
    <property type="component" value="Unassembled WGS sequence"/>
</dbReference>
<evidence type="ECO:0000259" key="2">
    <source>
        <dbReference type="Pfam" id="PF13731"/>
    </source>
</evidence>
<sequence>MSKANVSAFMVRTPLVLPSLVGLLLAVAAPASAAASASLPSSPAPWNDTVTLRADPLEITVPGTASLGSGPVGGSISASMGTVTVTDTRGGNPPWTVTVTATNFTTGAGTPSETISNGDIAYWSGPVTASSGTGTHTPGQLTAAQRVPLSSPVTAFSGHKTGEDTFSTSWDPTLVVTIPSTAATGVYTGIVTHSVS</sequence>
<dbReference type="EMBL" id="JBIAXI010000030">
    <property type="protein sequence ID" value="MFF4778324.1"/>
    <property type="molecule type" value="Genomic_DNA"/>
</dbReference>
<dbReference type="Pfam" id="PF13731">
    <property type="entry name" value="WxL"/>
    <property type="match status" value="1"/>
</dbReference>
<evidence type="ECO:0000313" key="4">
    <source>
        <dbReference type="Proteomes" id="UP001602119"/>
    </source>
</evidence>
<name>A0ABW6VG42_MICFU</name>
<accession>A0ABW6VG42</accession>